<feature type="chain" id="PRO_5046031631" evidence="8">
    <location>
        <begin position="27"/>
        <end position="300"/>
    </location>
</feature>
<feature type="domain" description="L,D-TPase catalytic" evidence="9">
    <location>
        <begin position="187"/>
        <end position="299"/>
    </location>
</feature>
<dbReference type="Pfam" id="PF01471">
    <property type="entry name" value="PG_binding_1"/>
    <property type="match status" value="1"/>
</dbReference>
<reference evidence="10 11" key="1">
    <citation type="submission" date="2021-02" db="EMBL/GenBank/DDBJ databases">
        <title>Streptomyces spirodelae sp. nov., isolated from duckweed.</title>
        <authorList>
            <person name="Saimee Y."/>
            <person name="Duangmal K."/>
        </authorList>
    </citation>
    <scope>NUCLEOTIDE SEQUENCE [LARGE SCALE GENOMIC DNA]</scope>
    <source>
        <strain evidence="10 11">DW4-2</strain>
    </source>
</reference>
<feature type="signal peptide" evidence="8">
    <location>
        <begin position="1"/>
        <end position="26"/>
    </location>
</feature>
<dbReference type="InterPro" id="IPR050979">
    <property type="entry name" value="LD-transpeptidase"/>
</dbReference>
<name>A0ABS3WUS6_9ACTN</name>
<dbReference type="EMBL" id="JAFFZN010000012">
    <property type="protein sequence ID" value="MBO8186804.1"/>
    <property type="molecule type" value="Genomic_DNA"/>
</dbReference>
<evidence type="ECO:0000256" key="4">
    <source>
        <dbReference type="ARBA" id="ARBA00022984"/>
    </source>
</evidence>
<keyword evidence="5 6" id="KW-0961">Cell wall biogenesis/degradation</keyword>
<dbReference type="CDD" id="cd16913">
    <property type="entry name" value="YkuD_like"/>
    <property type="match status" value="1"/>
</dbReference>
<gene>
    <name evidence="10" type="ORF">JW592_15220</name>
</gene>
<dbReference type="Proteomes" id="UP001518976">
    <property type="component" value="Unassembled WGS sequence"/>
</dbReference>
<dbReference type="InterPro" id="IPR038063">
    <property type="entry name" value="Transpep_catalytic_dom"/>
</dbReference>
<dbReference type="InterPro" id="IPR036366">
    <property type="entry name" value="PGBDSf"/>
</dbReference>
<dbReference type="PROSITE" id="PS51257">
    <property type="entry name" value="PROKAR_LIPOPROTEIN"/>
    <property type="match status" value="1"/>
</dbReference>
<evidence type="ECO:0000256" key="8">
    <source>
        <dbReference type="SAM" id="SignalP"/>
    </source>
</evidence>
<dbReference type="InterPro" id="IPR002477">
    <property type="entry name" value="Peptidoglycan-bd-like"/>
</dbReference>
<comment type="caution">
    <text evidence="10">The sequence shown here is derived from an EMBL/GenBank/DDBJ whole genome shotgun (WGS) entry which is preliminary data.</text>
</comment>
<dbReference type="PANTHER" id="PTHR30582:SF33">
    <property type="entry name" value="EXPORTED PROTEIN"/>
    <property type="match status" value="1"/>
</dbReference>
<protein>
    <submittedName>
        <fullName evidence="10">L,D-transpeptidase family protein</fullName>
    </submittedName>
</protein>
<accession>A0ABS3WUS6</accession>
<dbReference type="SUPFAM" id="SSF47090">
    <property type="entry name" value="PGBD-like"/>
    <property type="match status" value="1"/>
</dbReference>
<feature type="active site" description="Nucleophile" evidence="6">
    <location>
        <position position="274"/>
    </location>
</feature>
<dbReference type="InterPro" id="IPR005490">
    <property type="entry name" value="LD_TPept_cat_dom"/>
</dbReference>
<keyword evidence="4 6" id="KW-0573">Peptidoglycan synthesis</keyword>
<evidence type="ECO:0000256" key="2">
    <source>
        <dbReference type="ARBA" id="ARBA00022679"/>
    </source>
</evidence>
<sequence length="300" mass="32341">MHRRGSAAWRGVAASTAVLLSAGALAGCQVEEGAGAPAVRVSKAPQQVPGKPPSRPSTAPAHTNAPPKPVRQPAQPKSPPRKPEAAQPVAQSVRMAPGARGAHVRELQARLRQLGLFHRNPTGYYGPVTAASVSAFQQQRGMARTGKVTDAVLSALRARTHQPTRTELYPPTSRPLAKPDPRCLTGRALCISKTSRTAAWMVDGKVRTAMDVRFGSAYTPTREGRFKVDFKSRHHHSTLYDSPMPYAMFFSRGQAVHYSADFAARGYAGASHGCVNVRDKKKIAKVFAEIHPGDKVVVYK</sequence>
<dbReference type="PANTHER" id="PTHR30582">
    <property type="entry name" value="L,D-TRANSPEPTIDASE"/>
    <property type="match status" value="1"/>
</dbReference>
<evidence type="ECO:0000256" key="1">
    <source>
        <dbReference type="ARBA" id="ARBA00004752"/>
    </source>
</evidence>
<dbReference type="Gene3D" id="1.10.101.10">
    <property type="entry name" value="PGBD-like superfamily/PGBD"/>
    <property type="match status" value="1"/>
</dbReference>
<comment type="pathway">
    <text evidence="1 6">Cell wall biogenesis; peptidoglycan biosynthesis.</text>
</comment>
<dbReference type="SUPFAM" id="SSF141523">
    <property type="entry name" value="L,D-transpeptidase catalytic domain-like"/>
    <property type="match status" value="1"/>
</dbReference>
<evidence type="ECO:0000256" key="3">
    <source>
        <dbReference type="ARBA" id="ARBA00022960"/>
    </source>
</evidence>
<dbReference type="Gene3D" id="2.40.440.10">
    <property type="entry name" value="L,D-transpeptidase catalytic domain-like"/>
    <property type="match status" value="1"/>
</dbReference>
<evidence type="ECO:0000259" key="9">
    <source>
        <dbReference type="PROSITE" id="PS52029"/>
    </source>
</evidence>
<keyword evidence="2" id="KW-0808">Transferase</keyword>
<feature type="active site" description="Proton donor/acceptor" evidence="6">
    <location>
        <position position="257"/>
    </location>
</feature>
<keyword evidence="3 6" id="KW-0133">Cell shape</keyword>
<evidence type="ECO:0000313" key="10">
    <source>
        <dbReference type="EMBL" id="MBO8186804.1"/>
    </source>
</evidence>
<dbReference type="InterPro" id="IPR036365">
    <property type="entry name" value="PGBD-like_sf"/>
</dbReference>
<evidence type="ECO:0000256" key="7">
    <source>
        <dbReference type="SAM" id="MobiDB-lite"/>
    </source>
</evidence>
<evidence type="ECO:0000313" key="11">
    <source>
        <dbReference type="Proteomes" id="UP001518976"/>
    </source>
</evidence>
<dbReference type="Pfam" id="PF03734">
    <property type="entry name" value="YkuD"/>
    <property type="match status" value="1"/>
</dbReference>
<keyword evidence="8" id="KW-0732">Signal</keyword>
<evidence type="ECO:0000256" key="5">
    <source>
        <dbReference type="ARBA" id="ARBA00023316"/>
    </source>
</evidence>
<proteinExistence type="predicted"/>
<keyword evidence="11" id="KW-1185">Reference proteome</keyword>
<evidence type="ECO:0000256" key="6">
    <source>
        <dbReference type="PROSITE-ProRule" id="PRU01373"/>
    </source>
</evidence>
<organism evidence="10 11">
    <name type="scientific">Streptomyces spirodelae</name>
    <dbReference type="NCBI Taxonomy" id="2812904"/>
    <lineage>
        <taxon>Bacteria</taxon>
        <taxon>Bacillati</taxon>
        <taxon>Actinomycetota</taxon>
        <taxon>Actinomycetes</taxon>
        <taxon>Kitasatosporales</taxon>
        <taxon>Streptomycetaceae</taxon>
        <taxon>Streptomyces</taxon>
    </lineage>
</organism>
<feature type="region of interest" description="Disordered" evidence="7">
    <location>
        <begin position="38"/>
        <end position="92"/>
    </location>
</feature>
<dbReference type="RefSeq" id="WP_209265599.1">
    <property type="nucleotide sequence ID" value="NZ_JAFFZN010000012.1"/>
</dbReference>
<dbReference type="PROSITE" id="PS52029">
    <property type="entry name" value="LD_TPASE"/>
    <property type="match status" value="1"/>
</dbReference>